<dbReference type="RefSeq" id="WP_175592858.1">
    <property type="nucleotide sequence ID" value="NZ_JABWGN010000011.1"/>
</dbReference>
<dbReference type="EMBL" id="JABWGN010000011">
    <property type="protein sequence ID" value="NUW35432.1"/>
    <property type="molecule type" value="Genomic_DNA"/>
</dbReference>
<accession>A0A7Y6M5K7</accession>
<evidence type="ECO:0000313" key="3">
    <source>
        <dbReference type="Proteomes" id="UP000586042"/>
    </source>
</evidence>
<sequence>MKVSGHAAAPSGAWDAVRAAVQREDAAATAAVVARLTDEERREVARELPGLLATLRSFGHGRAGARSIWSADENLGWSEAMRVAGAGTIAGAAAVVTWLNGRDFRRFWNDPDDVPHILQVVAARPPEWQADLAVRLALRLRGTEPGRSRAVRLVLELLRRTGAEPPEHDPLTLAWIDAWPADPGDAPLLDAMLPRVFASEGVGRLLRGDEERPARLAALAASGRVSRALLLDGCLSRFLRGGTAADLRFFVRLHEALAPSAAEVAERRRDYAALLPAAPANVADLALRRLRAVGGLEPEEAREAVEGLLFRAEGKLVRAGLIWLDRLLRDHPGDLDGYAPALATALMCEAGEARERAARLVLGYAARFTPDGAAAIRDAVALMPPGEGVALAEAFGGDAVPAAPESRFASPPLPPAPEPTPMPVPVATPAELLRLWPFRGDWLPAERWLDGFVRLAAGDRPALTGALATTAGRFRTRDYWRRPWWDTEPWIMAMAKELSDPGVERRTANAVLAGDRPAAVEERIPEAGHAKPSLRMPLRRYAEVYQALTDGALPPYLLATPTHVSGRLDAAVLVERLEGYERDGMEPLPVDLEQALLRLSRTAPGEVAERAARLTGAAGRAVARLLSGERVEPRVELRWKEGSHGPRITPVLSWDSPGITVLDGQMTSAGSEEMLDQLLPVLPAHREVAAAFAVHAMQSYGPYSKLESDALTALATAEGPAGPSVGCLAAHHLCRHPEEAVPLLLDLAASGGLGEETGRQLAALLRDDATRWEYRCYSPVEVLRALEELARSGAHREVWGVMTGLLAAYLPGPGERATSTHTRMMTLAADVAGWAGARGALEPVAELAGRSRVTGLVREARRLHATLTA</sequence>
<comment type="caution">
    <text evidence="2">The sequence shown here is derived from an EMBL/GenBank/DDBJ whole genome shotgun (WGS) entry which is preliminary data.</text>
</comment>
<protein>
    <recommendedName>
        <fullName evidence="1">DUF7824 domain-containing protein</fullName>
    </recommendedName>
</protein>
<name>A0A7Y6M5K7_9ACTN</name>
<dbReference type="Pfam" id="PF25148">
    <property type="entry name" value="DUF7824"/>
    <property type="match status" value="1"/>
</dbReference>
<reference evidence="2 3" key="1">
    <citation type="submission" date="2020-06" db="EMBL/GenBank/DDBJ databases">
        <title>Nonomuraea sp. SMC257, a novel actinomycete isolated from soil.</title>
        <authorList>
            <person name="Chanama M."/>
        </authorList>
    </citation>
    <scope>NUCLEOTIDE SEQUENCE [LARGE SCALE GENOMIC DNA]</scope>
    <source>
        <strain evidence="2 3">SMC257</strain>
    </source>
</reference>
<evidence type="ECO:0000313" key="2">
    <source>
        <dbReference type="EMBL" id="NUW35432.1"/>
    </source>
</evidence>
<organism evidence="2 3">
    <name type="scientific">Nonomuraea montanisoli</name>
    <dbReference type="NCBI Taxonomy" id="2741721"/>
    <lineage>
        <taxon>Bacteria</taxon>
        <taxon>Bacillati</taxon>
        <taxon>Actinomycetota</taxon>
        <taxon>Actinomycetes</taxon>
        <taxon>Streptosporangiales</taxon>
        <taxon>Streptosporangiaceae</taxon>
        <taxon>Nonomuraea</taxon>
    </lineage>
</organism>
<feature type="domain" description="DUF7824" evidence="1">
    <location>
        <begin position="531"/>
        <end position="626"/>
    </location>
</feature>
<evidence type="ECO:0000259" key="1">
    <source>
        <dbReference type="Pfam" id="PF25148"/>
    </source>
</evidence>
<keyword evidence="3" id="KW-1185">Reference proteome</keyword>
<dbReference type="Proteomes" id="UP000586042">
    <property type="component" value="Unassembled WGS sequence"/>
</dbReference>
<dbReference type="AlphaFoldDB" id="A0A7Y6M5K7"/>
<gene>
    <name evidence="2" type="ORF">HTZ77_28965</name>
</gene>
<dbReference type="InterPro" id="IPR056726">
    <property type="entry name" value="DUF7824"/>
</dbReference>
<proteinExistence type="predicted"/>